<gene>
    <name evidence="1" type="ORF">Fcan01_06504</name>
</gene>
<evidence type="ECO:0000313" key="1">
    <source>
        <dbReference type="EMBL" id="OXA57353.1"/>
    </source>
</evidence>
<proteinExistence type="predicted"/>
<keyword evidence="2" id="KW-1185">Reference proteome</keyword>
<reference evidence="1 2" key="1">
    <citation type="submission" date="2015-12" db="EMBL/GenBank/DDBJ databases">
        <title>The genome of Folsomia candida.</title>
        <authorList>
            <person name="Faddeeva A."/>
            <person name="Derks M.F."/>
            <person name="Anvar Y."/>
            <person name="Smit S."/>
            <person name="Van Straalen N."/>
            <person name="Roelofs D."/>
        </authorList>
    </citation>
    <scope>NUCLEOTIDE SEQUENCE [LARGE SCALE GENOMIC DNA]</scope>
    <source>
        <strain evidence="1 2">VU population</strain>
        <tissue evidence="1">Whole body</tissue>
    </source>
</reference>
<accession>A0A226EI32</accession>
<dbReference type="AlphaFoldDB" id="A0A226EI32"/>
<comment type="caution">
    <text evidence="1">The sequence shown here is derived from an EMBL/GenBank/DDBJ whole genome shotgun (WGS) entry which is preliminary data.</text>
</comment>
<organism evidence="1 2">
    <name type="scientific">Folsomia candida</name>
    <name type="common">Springtail</name>
    <dbReference type="NCBI Taxonomy" id="158441"/>
    <lineage>
        <taxon>Eukaryota</taxon>
        <taxon>Metazoa</taxon>
        <taxon>Ecdysozoa</taxon>
        <taxon>Arthropoda</taxon>
        <taxon>Hexapoda</taxon>
        <taxon>Collembola</taxon>
        <taxon>Entomobryomorpha</taxon>
        <taxon>Isotomoidea</taxon>
        <taxon>Isotomidae</taxon>
        <taxon>Proisotominae</taxon>
        <taxon>Folsomia</taxon>
    </lineage>
</organism>
<dbReference type="Proteomes" id="UP000198287">
    <property type="component" value="Unassembled WGS sequence"/>
</dbReference>
<sequence>MMPNNILSDIQTARYYIICPACFVRVVEKNSSMMTLHILFVSLLFLSSVRPFLQENFYNSEIPFLNGTGCLESSPTQDLKIAWLEITWRLINFKEYYRICQTLKRPFQILHQFQLPADKYGKSHFVDLIFRLAPPGFFLFCGSYTPCSSGDFLQDTVEMVIHDGQRSVDMFATGYEYEADLTYSTVNGVIKTSIGRATKSPQYGIIFKLGGDINRTEFQTVLQPPITENLLQLYFVVKQWRNPDPVSMMELETNCNLQTL</sequence>
<name>A0A226EI32_FOLCA</name>
<evidence type="ECO:0000313" key="2">
    <source>
        <dbReference type="Proteomes" id="UP000198287"/>
    </source>
</evidence>
<protein>
    <submittedName>
        <fullName evidence="1">Uncharacterized protein</fullName>
    </submittedName>
</protein>
<dbReference type="EMBL" id="LNIX01000003">
    <property type="protein sequence ID" value="OXA57353.1"/>
    <property type="molecule type" value="Genomic_DNA"/>
</dbReference>